<organism evidence="10 11">
    <name type="scientific">Plectus sambesii</name>
    <dbReference type="NCBI Taxonomy" id="2011161"/>
    <lineage>
        <taxon>Eukaryota</taxon>
        <taxon>Metazoa</taxon>
        <taxon>Ecdysozoa</taxon>
        <taxon>Nematoda</taxon>
        <taxon>Chromadorea</taxon>
        <taxon>Plectida</taxon>
        <taxon>Plectina</taxon>
        <taxon>Plectoidea</taxon>
        <taxon>Plectidae</taxon>
        <taxon>Plectus</taxon>
    </lineage>
</organism>
<dbReference type="AlphaFoldDB" id="A0A914W321"/>
<comment type="pathway">
    <text evidence="2">Lipid metabolism.</text>
</comment>
<keyword evidence="10" id="KW-1185">Reference proteome</keyword>
<dbReference type="EC" id="2.1.1.103" evidence="5"/>
<evidence type="ECO:0000259" key="8">
    <source>
        <dbReference type="Pfam" id="PF08241"/>
    </source>
</evidence>
<dbReference type="PANTHER" id="PTHR44307:SF2">
    <property type="entry name" value="PHOSPHOETHANOLAMINE METHYLTRANSFERASE ISOFORM X1"/>
    <property type="match status" value="1"/>
</dbReference>
<feature type="domain" description="Phosphoethanolamine N-methyltransferase 2 N-terminal" evidence="9">
    <location>
        <begin position="46"/>
        <end position="163"/>
    </location>
</feature>
<evidence type="ECO:0000256" key="2">
    <source>
        <dbReference type="ARBA" id="ARBA00005189"/>
    </source>
</evidence>
<dbReference type="GO" id="GO:0000234">
    <property type="term" value="F:phosphoethanolamine N-methyltransferase activity"/>
    <property type="evidence" value="ECO:0007669"/>
    <property type="project" value="UniProtKB-EC"/>
</dbReference>
<comment type="catalytic activity">
    <reaction evidence="6">
        <text>N,N-dimethylethanolamine phosphate + S-adenosyl-L-methionine = phosphocholine + S-adenosyl-L-homocysteine + H(+)</text>
        <dbReference type="Rhea" id="RHEA:25325"/>
        <dbReference type="ChEBI" id="CHEBI:15378"/>
        <dbReference type="ChEBI" id="CHEBI:57856"/>
        <dbReference type="ChEBI" id="CHEBI:58641"/>
        <dbReference type="ChEBI" id="CHEBI:59789"/>
        <dbReference type="ChEBI" id="CHEBI:295975"/>
        <dbReference type="EC" id="2.1.1.103"/>
    </reaction>
    <physiologicalReaction direction="left-to-right" evidence="6">
        <dbReference type="Rhea" id="RHEA:25326"/>
    </physiologicalReaction>
</comment>
<evidence type="ECO:0000259" key="9">
    <source>
        <dbReference type="Pfam" id="PF17987"/>
    </source>
</evidence>
<feature type="domain" description="Methyltransferase type 11" evidence="8">
    <location>
        <begin position="221"/>
        <end position="318"/>
    </location>
</feature>
<keyword evidence="4" id="KW-0808">Transferase</keyword>
<dbReference type="CDD" id="cd02440">
    <property type="entry name" value="AdoMet_MTases"/>
    <property type="match status" value="1"/>
</dbReference>
<evidence type="ECO:0000256" key="7">
    <source>
        <dbReference type="ARBA" id="ARBA00047841"/>
    </source>
</evidence>
<comment type="pathway">
    <text evidence="1">Phospholipid metabolism; phosphatidylcholine biosynthesis.</text>
</comment>
<dbReference type="GO" id="GO:0032259">
    <property type="term" value="P:methylation"/>
    <property type="evidence" value="ECO:0007669"/>
    <property type="project" value="UniProtKB-KW"/>
</dbReference>
<evidence type="ECO:0000313" key="11">
    <source>
        <dbReference type="WBParaSite" id="PSAMB.scaffold2949size20443.g19705.t1"/>
    </source>
</evidence>
<comment type="catalytic activity">
    <reaction evidence="7">
        <text>N-methylethanolamine phosphate + S-adenosyl-L-methionine = N,N-dimethylethanolamine phosphate + S-adenosyl-L-homocysteine + H(+)</text>
        <dbReference type="Rhea" id="RHEA:25321"/>
        <dbReference type="ChEBI" id="CHEBI:15378"/>
        <dbReference type="ChEBI" id="CHEBI:57781"/>
        <dbReference type="ChEBI" id="CHEBI:57856"/>
        <dbReference type="ChEBI" id="CHEBI:58641"/>
        <dbReference type="ChEBI" id="CHEBI:59789"/>
        <dbReference type="EC" id="2.1.1.103"/>
    </reaction>
    <physiologicalReaction direction="left-to-right" evidence="7">
        <dbReference type="Rhea" id="RHEA:25322"/>
    </physiologicalReaction>
</comment>
<evidence type="ECO:0000313" key="10">
    <source>
        <dbReference type="Proteomes" id="UP000887566"/>
    </source>
</evidence>
<dbReference type="Pfam" id="PF17987">
    <property type="entry name" value="PMT2_N"/>
    <property type="match status" value="1"/>
</dbReference>
<dbReference type="Pfam" id="PF08241">
    <property type="entry name" value="Methyltransf_11"/>
    <property type="match status" value="1"/>
</dbReference>
<name>A0A914W321_9BILA</name>
<dbReference type="SUPFAM" id="SSF53335">
    <property type="entry name" value="S-adenosyl-L-methionine-dependent methyltransferases"/>
    <property type="match status" value="1"/>
</dbReference>
<evidence type="ECO:0000256" key="6">
    <source>
        <dbReference type="ARBA" id="ARBA00047619"/>
    </source>
</evidence>
<dbReference type="WBParaSite" id="PSAMB.scaffold2949size20443.g19705.t1">
    <property type="protein sequence ID" value="PSAMB.scaffold2949size20443.g19705.t1"/>
    <property type="gene ID" value="PSAMB.scaffold2949size20443.g19705"/>
</dbReference>
<dbReference type="Gene3D" id="3.40.50.150">
    <property type="entry name" value="Vaccinia Virus protein VP39"/>
    <property type="match status" value="1"/>
</dbReference>
<dbReference type="InterPro" id="IPR029063">
    <property type="entry name" value="SAM-dependent_MTases_sf"/>
</dbReference>
<sequence length="426" mass="48277">MTTTTTVDSELANILYDRLHLHSSDAHIAVVGDEAFAICDKKYHNVSHSDTVGGLSSYEHCDAILAANVLNDHDLYKDNSRLNSLIRSLLHRLLDGGFAVVSGTVEDGQAVARLTHFFDVFRSDGEHDTTIGFEFIEARNLSTEVQQHQNWLRLVWVLRRTQFESHHETTFRDFLDNHQYKGSCVDAYEWIFGPGFISPGGAKENLHYLEKLQINSNQRMLDIGVGIGGSAMQVAQTYGAEVVGIDLSSNMIAVALDRAQKAKNTKVSFVITDVLKVEFAAASFDFVYSRDCIHHIPDSKKLFGRIYQWLKPHGKVMITVYSQGPGVLSEKFKKYVKEFQYNFHTLQEYTTILKGIGFGVVAVDDVSDRLKATLQNEIDKFERQKDEFISKFSEEKYNVELTGWHSKIGYIKEKNLVWAQIYAVKS</sequence>
<proteinExistence type="predicted"/>
<accession>A0A914W321</accession>
<evidence type="ECO:0000256" key="4">
    <source>
        <dbReference type="ARBA" id="ARBA00022679"/>
    </source>
</evidence>
<evidence type="ECO:0000256" key="5">
    <source>
        <dbReference type="ARBA" id="ARBA00035674"/>
    </source>
</evidence>
<dbReference type="PANTHER" id="PTHR44307">
    <property type="entry name" value="PHOSPHOETHANOLAMINE METHYLTRANSFERASE"/>
    <property type="match status" value="1"/>
</dbReference>
<keyword evidence="3" id="KW-0489">Methyltransferase</keyword>
<protein>
    <recommendedName>
        <fullName evidence="5">phosphoethanolamine N-methyltransferase</fullName>
        <ecNumber evidence="5">2.1.1.103</ecNumber>
    </recommendedName>
</protein>
<evidence type="ECO:0000256" key="1">
    <source>
        <dbReference type="ARBA" id="ARBA00004969"/>
    </source>
</evidence>
<reference evidence="11" key="1">
    <citation type="submission" date="2022-11" db="UniProtKB">
        <authorList>
            <consortium name="WormBaseParasite"/>
        </authorList>
    </citation>
    <scope>IDENTIFICATION</scope>
</reference>
<dbReference type="InterPro" id="IPR013216">
    <property type="entry name" value="Methyltransf_11"/>
</dbReference>
<dbReference type="Proteomes" id="UP000887566">
    <property type="component" value="Unplaced"/>
</dbReference>
<evidence type="ECO:0000256" key="3">
    <source>
        <dbReference type="ARBA" id="ARBA00022603"/>
    </source>
</evidence>
<dbReference type="InterPro" id="IPR040516">
    <property type="entry name" value="PMT2_N"/>
</dbReference>